<feature type="compositionally biased region" description="Polar residues" evidence="1">
    <location>
        <begin position="1"/>
        <end position="29"/>
    </location>
</feature>
<reference evidence="3" key="1">
    <citation type="journal article" date="2014" name="Proc. Natl. Acad. Sci. U.S.A.">
        <title>Extensive sampling of basidiomycete genomes demonstrates inadequacy of the white-rot/brown-rot paradigm for wood decay fungi.</title>
        <authorList>
            <person name="Riley R."/>
            <person name="Salamov A.A."/>
            <person name="Brown D.W."/>
            <person name="Nagy L.G."/>
            <person name="Floudas D."/>
            <person name="Held B.W."/>
            <person name="Levasseur A."/>
            <person name="Lombard V."/>
            <person name="Morin E."/>
            <person name="Otillar R."/>
            <person name="Lindquist E.A."/>
            <person name="Sun H."/>
            <person name="LaButti K.M."/>
            <person name="Schmutz J."/>
            <person name="Jabbour D."/>
            <person name="Luo H."/>
            <person name="Baker S.E."/>
            <person name="Pisabarro A.G."/>
            <person name="Walton J.D."/>
            <person name="Blanchette R.A."/>
            <person name="Henrissat B."/>
            <person name="Martin F."/>
            <person name="Cullen D."/>
            <person name="Hibbett D.S."/>
            <person name="Grigoriev I.V."/>
        </authorList>
    </citation>
    <scope>NUCLEOTIDE SEQUENCE [LARGE SCALE GENOMIC DNA]</scope>
    <source>
        <strain evidence="3">FD-172 SS1</strain>
    </source>
</reference>
<evidence type="ECO:0000313" key="3">
    <source>
        <dbReference type="Proteomes" id="UP000027195"/>
    </source>
</evidence>
<dbReference type="AlphaFoldDB" id="A0A067ME21"/>
<dbReference type="Proteomes" id="UP000027195">
    <property type="component" value="Unassembled WGS sequence"/>
</dbReference>
<protein>
    <submittedName>
        <fullName evidence="2">Uncharacterized protein</fullName>
    </submittedName>
</protein>
<proteinExistence type="predicted"/>
<organism evidence="2 3">
    <name type="scientific">Botryobasidium botryosum (strain FD-172 SS1)</name>
    <dbReference type="NCBI Taxonomy" id="930990"/>
    <lineage>
        <taxon>Eukaryota</taxon>
        <taxon>Fungi</taxon>
        <taxon>Dikarya</taxon>
        <taxon>Basidiomycota</taxon>
        <taxon>Agaricomycotina</taxon>
        <taxon>Agaricomycetes</taxon>
        <taxon>Cantharellales</taxon>
        <taxon>Botryobasidiaceae</taxon>
        <taxon>Botryobasidium</taxon>
    </lineage>
</organism>
<dbReference type="InParanoid" id="A0A067ME21"/>
<dbReference type="HOGENOM" id="CLU_2359435_0_0_1"/>
<name>A0A067ME21_BOTB1</name>
<dbReference type="EMBL" id="KL198074">
    <property type="protein sequence ID" value="KDQ09806.1"/>
    <property type="molecule type" value="Genomic_DNA"/>
</dbReference>
<feature type="region of interest" description="Disordered" evidence="1">
    <location>
        <begin position="1"/>
        <end position="41"/>
    </location>
</feature>
<keyword evidence="3" id="KW-1185">Reference proteome</keyword>
<sequence length="96" mass="10349">MPQQSSPAIPTSGTTPLISTSSPFVQSEDSIPPPTQRCQRRVDEANPSLIITTKGICTVLARAQDGEQKKAPWKPSRAAAKHSKLEITMDNLLHGT</sequence>
<gene>
    <name evidence="2" type="ORF">BOTBODRAFT_178721</name>
</gene>
<accession>A0A067ME21</accession>
<evidence type="ECO:0000256" key="1">
    <source>
        <dbReference type="SAM" id="MobiDB-lite"/>
    </source>
</evidence>
<evidence type="ECO:0000313" key="2">
    <source>
        <dbReference type="EMBL" id="KDQ09806.1"/>
    </source>
</evidence>